<sequence>ERRRVRRGLGVRGARRGLADPRAGRAAVAGGGGDARGRPARGDRVVPGPVGDRPGLRRPRG</sequence>
<proteinExistence type="predicted"/>
<feature type="non-terminal residue" evidence="2">
    <location>
        <position position="1"/>
    </location>
</feature>
<organism evidence="2">
    <name type="scientific">uncultured Solirubrobacteraceae bacterium</name>
    <dbReference type="NCBI Taxonomy" id="1162706"/>
    <lineage>
        <taxon>Bacteria</taxon>
        <taxon>Bacillati</taxon>
        <taxon>Actinomycetota</taxon>
        <taxon>Thermoleophilia</taxon>
        <taxon>Solirubrobacterales</taxon>
        <taxon>Solirubrobacteraceae</taxon>
        <taxon>environmental samples</taxon>
    </lineage>
</organism>
<protein>
    <submittedName>
        <fullName evidence="2">Uncharacterized protein</fullName>
    </submittedName>
</protein>
<name>A0A6J4TPF9_9ACTN</name>
<reference evidence="2" key="1">
    <citation type="submission" date="2020-02" db="EMBL/GenBank/DDBJ databases">
        <authorList>
            <person name="Meier V. D."/>
        </authorList>
    </citation>
    <scope>NUCLEOTIDE SEQUENCE</scope>
    <source>
        <strain evidence="2">AVDCRST_MAG13</strain>
    </source>
</reference>
<dbReference type="AlphaFoldDB" id="A0A6J4TPF9"/>
<gene>
    <name evidence="2" type="ORF">AVDCRST_MAG13-3889</name>
</gene>
<feature type="region of interest" description="Disordered" evidence="1">
    <location>
        <begin position="1"/>
        <end position="61"/>
    </location>
</feature>
<feature type="compositionally biased region" description="Basic and acidic residues" evidence="1">
    <location>
        <begin position="35"/>
        <end position="44"/>
    </location>
</feature>
<feature type="non-terminal residue" evidence="2">
    <location>
        <position position="61"/>
    </location>
</feature>
<accession>A0A6J4TPF9</accession>
<feature type="compositionally biased region" description="Basic residues" evidence="1">
    <location>
        <begin position="1"/>
        <end position="15"/>
    </location>
</feature>
<evidence type="ECO:0000313" key="2">
    <source>
        <dbReference type="EMBL" id="CAA9527752.1"/>
    </source>
</evidence>
<dbReference type="EMBL" id="CADCVO010000598">
    <property type="protein sequence ID" value="CAA9527752.1"/>
    <property type="molecule type" value="Genomic_DNA"/>
</dbReference>
<evidence type="ECO:0000256" key="1">
    <source>
        <dbReference type="SAM" id="MobiDB-lite"/>
    </source>
</evidence>